<evidence type="ECO:0000259" key="1">
    <source>
        <dbReference type="Pfam" id="PF01936"/>
    </source>
</evidence>
<dbReference type="Pfam" id="PF01936">
    <property type="entry name" value="NYN"/>
    <property type="match status" value="1"/>
</dbReference>
<organism evidence="2">
    <name type="scientific">Amphimedon queenslandica</name>
    <name type="common">Sponge</name>
    <dbReference type="NCBI Taxonomy" id="400682"/>
    <lineage>
        <taxon>Eukaryota</taxon>
        <taxon>Metazoa</taxon>
        <taxon>Porifera</taxon>
        <taxon>Demospongiae</taxon>
        <taxon>Heteroscleromorpha</taxon>
        <taxon>Haplosclerida</taxon>
        <taxon>Niphatidae</taxon>
        <taxon>Amphimedon</taxon>
    </lineage>
</organism>
<dbReference type="EnsemblMetazoa" id="Aqu2.1.20674_001">
    <property type="protein sequence ID" value="Aqu2.1.20674_001"/>
    <property type="gene ID" value="Aqu2.1.20674"/>
</dbReference>
<sequence length="272" mass="30494">MTITVAPLRIADRVLLGLIPSSEEGWATAAACLKPDKGGWLHVHGNVTSHITSAPNDGRNSSAKRLRKDPRARVDIGRVCDVVAAGRPVAQRFFQGKEKKVDTQIVADITKTACTTSPEERSTIVVITGDADMIPAIEKALQYGWKVEVAIWKGAMSADYKKIEVKSKEGITLKPQLQHLNDHCEDIIFINRKWDVGCNLSKSAVLKVHKKDFDKWHSLKDWFPKDEWCKEVETLANCQFQYDWADFEDSGVSGMFGLILYFKKSGCRREGF</sequence>
<dbReference type="STRING" id="400682.A0A1X7TYT2"/>
<accession>A0A1X7TYT2</accession>
<feature type="domain" description="NYN" evidence="1">
    <location>
        <begin position="89"/>
        <end position="153"/>
    </location>
</feature>
<protein>
    <recommendedName>
        <fullName evidence="1">NYN domain-containing protein</fullName>
    </recommendedName>
</protein>
<dbReference type="GO" id="GO:0004540">
    <property type="term" value="F:RNA nuclease activity"/>
    <property type="evidence" value="ECO:0007669"/>
    <property type="project" value="InterPro"/>
</dbReference>
<proteinExistence type="predicted"/>
<dbReference type="InterPro" id="IPR021139">
    <property type="entry name" value="NYN"/>
</dbReference>
<dbReference type="OrthoDB" id="10020880at2759"/>
<dbReference type="Gene3D" id="3.40.50.1010">
    <property type="entry name" value="5'-nuclease"/>
    <property type="match status" value="1"/>
</dbReference>
<name>A0A1X7TYT2_AMPQE</name>
<reference evidence="2" key="1">
    <citation type="submission" date="2017-05" db="UniProtKB">
        <authorList>
            <consortium name="EnsemblMetazoa"/>
        </authorList>
    </citation>
    <scope>IDENTIFICATION</scope>
</reference>
<dbReference type="InParanoid" id="A0A1X7TYT2"/>
<evidence type="ECO:0000313" key="2">
    <source>
        <dbReference type="EnsemblMetazoa" id="Aqu2.1.20674_001"/>
    </source>
</evidence>
<dbReference type="AlphaFoldDB" id="A0A1X7TYT2"/>